<protein>
    <recommendedName>
        <fullName evidence="3">type II protein arginine methyltransferase</fullName>
        <ecNumber evidence="3">2.1.1.320</ecNumber>
    </recommendedName>
</protein>
<comment type="subcellular location">
    <subcellularLocation>
        <location evidence="1">Mitochondrion</location>
    </subcellularLocation>
</comment>
<evidence type="ECO:0000313" key="9">
    <source>
        <dbReference type="EMBL" id="KAG5178401.1"/>
    </source>
</evidence>
<dbReference type="EC" id="2.1.1.320" evidence="3"/>
<keyword evidence="5" id="KW-0808">Transferase</keyword>
<evidence type="ECO:0000256" key="1">
    <source>
        <dbReference type="ARBA" id="ARBA00004173"/>
    </source>
</evidence>
<keyword evidence="6" id="KW-0496">Mitochondrion</keyword>
<organism evidence="9 10">
    <name type="scientific">Tribonema minus</name>
    <dbReference type="NCBI Taxonomy" id="303371"/>
    <lineage>
        <taxon>Eukaryota</taxon>
        <taxon>Sar</taxon>
        <taxon>Stramenopiles</taxon>
        <taxon>Ochrophyta</taxon>
        <taxon>PX clade</taxon>
        <taxon>Xanthophyceae</taxon>
        <taxon>Tribonematales</taxon>
        <taxon>Tribonemataceae</taxon>
        <taxon>Tribonema</taxon>
    </lineage>
</organism>
<dbReference type="GO" id="GO:0035243">
    <property type="term" value="F:protein-arginine omega-N symmetric methyltransferase activity"/>
    <property type="evidence" value="ECO:0007669"/>
    <property type="project" value="UniProtKB-EC"/>
</dbReference>
<name>A0A835YP18_9STRA</name>
<evidence type="ECO:0000256" key="8">
    <source>
        <dbReference type="SAM" id="SignalP"/>
    </source>
</evidence>
<evidence type="ECO:0000256" key="3">
    <source>
        <dbReference type="ARBA" id="ARBA00011935"/>
    </source>
</evidence>
<evidence type="ECO:0000313" key="10">
    <source>
        <dbReference type="Proteomes" id="UP000664859"/>
    </source>
</evidence>
<feature type="chain" id="PRO_5032984875" description="type II protein arginine methyltransferase" evidence="8">
    <location>
        <begin position="21"/>
        <end position="120"/>
    </location>
</feature>
<dbReference type="Pfam" id="PF02636">
    <property type="entry name" value="Methyltransf_28"/>
    <property type="match status" value="1"/>
</dbReference>
<dbReference type="EMBL" id="JAFCMP010000515">
    <property type="protein sequence ID" value="KAG5178401.1"/>
    <property type="molecule type" value="Genomic_DNA"/>
</dbReference>
<evidence type="ECO:0000256" key="2">
    <source>
        <dbReference type="ARBA" id="ARBA00005891"/>
    </source>
</evidence>
<accession>A0A835YP18</accession>
<dbReference type="OrthoDB" id="17415at2759"/>
<keyword evidence="8" id="KW-0732">Signal</keyword>
<gene>
    <name evidence="9" type="ORF">JKP88DRAFT_350279</name>
</gene>
<dbReference type="AlphaFoldDB" id="A0A835YP18"/>
<dbReference type="InterPro" id="IPR003788">
    <property type="entry name" value="NDUFAF7"/>
</dbReference>
<evidence type="ECO:0000256" key="7">
    <source>
        <dbReference type="ARBA" id="ARBA00048612"/>
    </source>
</evidence>
<keyword evidence="10" id="KW-1185">Reference proteome</keyword>
<proteinExistence type="inferred from homology"/>
<comment type="similarity">
    <text evidence="2">Belongs to the NDUFAF7 family.</text>
</comment>
<evidence type="ECO:0000256" key="6">
    <source>
        <dbReference type="ARBA" id="ARBA00023128"/>
    </source>
</evidence>
<sequence>MNGTLLLALFSFPKHRLLLADFDSVGEPSVTRNDPKTGFTEDQSSYLLPPGSADLCFPTDFGSLKQVYSQVTGRSGGSVHVMKQSAFFELQKTEAAAAQTRNGYNPMLEDFGNYSMLIGQ</sequence>
<comment type="caution">
    <text evidence="9">The sequence shown here is derived from an EMBL/GenBank/DDBJ whole genome shotgun (WGS) entry which is preliminary data.</text>
</comment>
<dbReference type="GO" id="GO:0032259">
    <property type="term" value="P:methylation"/>
    <property type="evidence" value="ECO:0007669"/>
    <property type="project" value="UniProtKB-KW"/>
</dbReference>
<dbReference type="GO" id="GO:0005739">
    <property type="term" value="C:mitochondrion"/>
    <property type="evidence" value="ECO:0007669"/>
    <property type="project" value="UniProtKB-SubCell"/>
</dbReference>
<reference evidence="9" key="1">
    <citation type="submission" date="2021-02" db="EMBL/GenBank/DDBJ databases">
        <title>First Annotated Genome of the Yellow-green Alga Tribonema minus.</title>
        <authorList>
            <person name="Mahan K.M."/>
        </authorList>
    </citation>
    <scope>NUCLEOTIDE SEQUENCE</scope>
    <source>
        <strain evidence="9">UTEX B ZZ1240</strain>
    </source>
</reference>
<feature type="signal peptide" evidence="8">
    <location>
        <begin position="1"/>
        <end position="20"/>
    </location>
</feature>
<evidence type="ECO:0000256" key="5">
    <source>
        <dbReference type="ARBA" id="ARBA00022679"/>
    </source>
</evidence>
<dbReference type="Proteomes" id="UP000664859">
    <property type="component" value="Unassembled WGS sequence"/>
</dbReference>
<keyword evidence="4" id="KW-0489">Methyltransferase</keyword>
<evidence type="ECO:0000256" key="4">
    <source>
        <dbReference type="ARBA" id="ARBA00022603"/>
    </source>
</evidence>
<comment type="catalytic activity">
    <reaction evidence="7">
        <text>L-arginyl-[protein] + 2 S-adenosyl-L-methionine = N(omega),N(omega)'-dimethyl-L-arginyl-[protein] + 2 S-adenosyl-L-homocysteine + 2 H(+)</text>
        <dbReference type="Rhea" id="RHEA:48108"/>
        <dbReference type="Rhea" id="RHEA-COMP:10532"/>
        <dbReference type="Rhea" id="RHEA-COMP:11992"/>
        <dbReference type="ChEBI" id="CHEBI:15378"/>
        <dbReference type="ChEBI" id="CHEBI:29965"/>
        <dbReference type="ChEBI" id="CHEBI:57856"/>
        <dbReference type="ChEBI" id="CHEBI:59789"/>
        <dbReference type="ChEBI" id="CHEBI:88221"/>
        <dbReference type="EC" id="2.1.1.320"/>
    </reaction>
</comment>